<sequence length="315" mass="35043">MEAATIAKKFVIYVNEARQATMNVVVSGNGNERVNVDVNSIPNDEEPAVVGDEGIKGPVLTDINKGHVSFAKMVTGEPSRKIANFHTLLAQRFSSKDRMDAMLENVPWFIRNTTLILKKWTPDANLLKEDVGNVPIWNLKNPRQDARGVQVGLKVGFKPTKQVCQPVSRKNGANTTGKKKQAGLARQETNAGWKLMLVDDDGKPLEKVDYPVNSDNDSEVEELFNEIARFMASMSLNSGVGNGSGYGTKSLLEQWRKTKMDDDYDSYDDDLYYGHDMSENLHAICDDLDIKVCGIAMRYIRVPKALEDSADNIIQ</sequence>
<organism evidence="1 2">
    <name type="scientific">Tanacetum coccineum</name>
    <dbReference type="NCBI Taxonomy" id="301880"/>
    <lineage>
        <taxon>Eukaryota</taxon>
        <taxon>Viridiplantae</taxon>
        <taxon>Streptophyta</taxon>
        <taxon>Embryophyta</taxon>
        <taxon>Tracheophyta</taxon>
        <taxon>Spermatophyta</taxon>
        <taxon>Magnoliopsida</taxon>
        <taxon>eudicotyledons</taxon>
        <taxon>Gunneridae</taxon>
        <taxon>Pentapetalae</taxon>
        <taxon>asterids</taxon>
        <taxon>campanulids</taxon>
        <taxon>Asterales</taxon>
        <taxon>Asteraceae</taxon>
        <taxon>Asteroideae</taxon>
        <taxon>Anthemideae</taxon>
        <taxon>Anthemidinae</taxon>
        <taxon>Tanacetum</taxon>
    </lineage>
</organism>
<keyword evidence="2" id="KW-1185">Reference proteome</keyword>
<comment type="caution">
    <text evidence="1">The sequence shown here is derived from an EMBL/GenBank/DDBJ whole genome shotgun (WGS) entry which is preliminary data.</text>
</comment>
<accession>A0ABQ5F331</accession>
<evidence type="ECO:0000313" key="1">
    <source>
        <dbReference type="EMBL" id="GJT57731.1"/>
    </source>
</evidence>
<reference evidence="1" key="2">
    <citation type="submission" date="2022-01" db="EMBL/GenBank/DDBJ databases">
        <authorList>
            <person name="Yamashiro T."/>
            <person name="Shiraishi A."/>
            <person name="Satake H."/>
            <person name="Nakayama K."/>
        </authorList>
    </citation>
    <scope>NUCLEOTIDE SEQUENCE</scope>
</reference>
<protein>
    <submittedName>
        <fullName evidence="1">Retrotransposon protein, putative, unclassified</fullName>
    </submittedName>
</protein>
<dbReference type="EMBL" id="BQNB010016956">
    <property type="protein sequence ID" value="GJT57731.1"/>
    <property type="molecule type" value="Genomic_DNA"/>
</dbReference>
<gene>
    <name evidence="1" type="ORF">Tco_0992785</name>
</gene>
<reference evidence="1" key="1">
    <citation type="journal article" date="2022" name="Int. J. Mol. Sci.">
        <title>Draft Genome of Tanacetum Coccineum: Genomic Comparison of Closely Related Tanacetum-Family Plants.</title>
        <authorList>
            <person name="Yamashiro T."/>
            <person name="Shiraishi A."/>
            <person name="Nakayama K."/>
            <person name="Satake H."/>
        </authorList>
    </citation>
    <scope>NUCLEOTIDE SEQUENCE</scope>
</reference>
<evidence type="ECO:0000313" key="2">
    <source>
        <dbReference type="Proteomes" id="UP001151760"/>
    </source>
</evidence>
<name>A0ABQ5F331_9ASTR</name>
<proteinExistence type="predicted"/>
<dbReference type="Proteomes" id="UP001151760">
    <property type="component" value="Unassembled WGS sequence"/>
</dbReference>